<dbReference type="SMART" id="SM00174">
    <property type="entry name" value="RHO"/>
    <property type="match status" value="1"/>
</dbReference>
<evidence type="ECO:0000313" key="14">
    <source>
        <dbReference type="EMBL" id="SMY19200.1"/>
    </source>
</evidence>
<keyword evidence="6" id="KW-0547">Nucleotide-binding</keyword>
<feature type="transmembrane region" description="Helical" evidence="12">
    <location>
        <begin position="206"/>
        <end position="228"/>
    </location>
</feature>
<dbReference type="InterPro" id="IPR001806">
    <property type="entry name" value="Small_GTPase"/>
</dbReference>
<dbReference type="Gene3D" id="1.20.1250.20">
    <property type="entry name" value="MFS general substrate transporter like domains"/>
    <property type="match status" value="1"/>
</dbReference>
<keyword evidence="7" id="KW-0653">Protein transport</keyword>
<evidence type="ECO:0000256" key="12">
    <source>
        <dbReference type="SAM" id="Phobius"/>
    </source>
</evidence>
<evidence type="ECO:0000256" key="3">
    <source>
        <dbReference type="ARBA" id="ARBA00008028"/>
    </source>
</evidence>
<dbReference type="InterPro" id="IPR020846">
    <property type="entry name" value="MFS_dom"/>
</dbReference>
<dbReference type="PANTHER" id="PTHR24071">
    <property type="entry name" value="RAN GTPASE"/>
    <property type="match status" value="1"/>
</dbReference>
<dbReference type="SMART" id="SM00176">
    <property type="entry name" value="RAN"/>
    <property type="match status" value="1"/>
</dbReference>
<evidence type="ECO:0000256" key="5">
    <source>
        <dbReference type="ARBA" id="ARBA00022692"/>
    </source>
</evidence>
<reference evidence="14 15" key="1">
    <citation type="submission" date="2016-10" db="EMBL/GenBank/DDBJ databases">
        <authorList>
            <person name="Varghese N."/>
        </authorList>
    </citation>
    <scope>NUCLEOTIDE SEQUENCE [LARGE SCALE GENOMIC DNA]</scope>
</reference>
<dbReference type="GO" id="GO:0003924">
    <property type="term" value="F:GTPase activity"/>
    <property type="evidence" value="ECO:0007669"/>
    <property type="project" value="InterPro"/>
</dbReference>
<sequence length="712" mass="79051">MPDSPKEHELTVLSSQIPSEDFLVRFAEGDSDDPRQWNRRTKWAATLTLSAQGFNRIMISTIMAPGIPAIATDLSMTTLDATMALSAYVLATAFGPLVIGPLSEVYGRKNVIHITNIWFLAWNLVCGFANSKGLLIASRLLAGFGASAVYTVAYGVLADIWPNEQRGRSLSLYLLIPLTGAAIGPIVGGFIVEYTTWRWMFWSTTIFQAVAEIVTLPIVYETYAPLLLHRKAEKLRKHTGDLRYHTAAEMTNDHSAMGVLAMSLTRPLRLLMFHPIIQIQAVLGGLNYGLLYFALASFSHLFVNQYHQPVSISSLHYIALATGEVAGAQFCGPSMDYLYKILTRRAGGQSSPELRIPLLIPSALRTPMGFLLYGWAAHFRLPWIVVDIGAAILTMGMQVFTTVLRAYVMDSYPEHVSSASAATQFLSSMLAFAFPLFADKHKHNFCFPNHFLTSITTNKQPHTTSIPTRPTHGLAPQHLTHGNDRAHAHSQNIPAHDSKMAETPTFKLVLVGDGGTGKTTFVKRHLTGEFEKKYIATLGVEVHPLGFTTNLGPIQFDVWDTAGQEKFGGLRDGYYINGQCGIIMFDVTSRITYKNVPNWHRDLVRVCENIPIVLTGNKVDVKERKVKAKTITFHRKKNLQYYDISAKSNYNFEKPFLWLARKLVGNQSLEFVAAPALAPPEVQVDQAAMAQYQKEMEDASAMPLPDEEDADL</sequence>
<dbReference type="PROSITE" id="PS51421">
    <property type="entry name" value="RAS"/>
    <property type="match status" value="1"/>
</dbReference>
<keyword evidence="9" id="KW-0342">GTP-binding</keyword>
<dbReference type="InterPro" id="IPR011701">
    <property type="entry name" value="MFS"/>
</dbReference>
<dbReference type="SUPFAM" id="SSF52540">
    <property type="entry name" value="P-loop containing nucleoside triphosphate hydrolases"/>
    <property type="match status" value="1"/>
</dbReference>
<feature type="transmembrane region" description="Helical" evidence="12">
    <location>
        <begin position="111"/>
        <end position="130"/>
    </location>
</feature>
<dbReference type="Gene3D" id="3.40.50.300">
    <property type="entry name" value="P-loop containing nucleotide triphosphate hydrolases"/>
    <property type="match status" value="1"/>
</dbReference>
<keyword evidence="5 12" id="KW-0812">Transmembrane</keyword>
<dbReference type="GO" id="GO:0006606">
    <property type="term" value="P:protein import into nucleus"/>
    <property type="evidence" value="ECO:0007669"/>
    <property type="project" value="TreeGrafter"/>
</dbReference>
<dbReference type="SMART" id="SM00173">
    <property type="entry name" value="RAS"/>
    <property type="match status" value="1"/>
</dbReference>
<name>A0A1Y6L7I8_ZYMTR</name>
<dbReference type="PROSITE" id="PS00216">
    <property type="entry name" value="SUGAR_TRANSPORT_1"/>
    <property type="match status" value="1"/>
</dbReference>
<evidence type="ECO:0000256" key="11">
    <source>
        <dbReference type="ARBA" id="ARBA00023242"/>
    </source>
</evidence>
<protein>
    <recommendedName>
        <fullName evidence="13">Major facilitator superfamily (MFS) profile domain-containing protein</fullName>
    </recommendedName>
</protein>
<feature type="transmembrane region" description="Helical" evidence="12">
    <location>
        <begin position="170"/>
        <end position="194"/>
    </location>
</feature>
<feature type="transmembrane region" description="Helical" evidence="12">
    <location>
        <begin position="381"/>
        <end position="404"/>
    </location>
</feature>
<dbReference type="InterPro" id="IPR005829">
    <property type="entry name" value="Sugar_transporter_CS"/>
</dbReference>
<dbReference type="GO" id="GO:0005634">
    <property type="term" value="C:nucleus"/>
    <property type="evidence" value="ECO:0007669"/>
    <property type="project" value="UniProtKB-SubCell"/>
</dbReference>
<dbReference type="PROSITE" id="PS50850">
    <property type="entry name" value="MFS"/>
    <property type="match status" value="1"/>
</dbReference>
<evidence type="ECO:0000256" key="7">
    <source>
        <dbReference type="ARBA" id="ARBA00022927"/>
    </source>
</evidence>
<feature type="transmembrane region" description="Helical" evidence="12">
    <location>
        <begin position="270"/>
        <end position="295"/>
    </location>
</feature>
<dbReference type="GO" id="GO:0000054">
    <property type="term" value="P:ribosomal subunit export from nucleus"/>
    <property type="evidence" value="ECO:0007669"/>
    <property type="project" value="TreeGrafter"/>
</dbReference>
<accession>A0A1Y6L7I8</accession>
<evidence type="ECO:0000313" key="15">
    <source>
        <dbReference type="Proteomes" id="UP000215453"/>
    </source>
</evidence>
<dbReference type="GO" id="GO:0005737">
    <property type="term" value="C:cytoplasm"/>
    <property type="evidence" value="ECO:0007669"/>
    <property type="project" value="TreeGrafter"/>
</dbReference>
<dbReference type="PROSITE" id="PS51418">
    <property type="entry name" value="RAN"/>
    <property type="match status" value="1"/>
</dbReference>
<keyword evidence="8 12" id="KW-1133">Transmembrane helix</keyword>
<evidence type="ECO:0000256" key="4">
    <source>
        <dbReference type="ARBA" id="ARBA00022448"/>
    </source>
</evidence>
<evidence type="ECO:0000256" key="2">
    <source>
        <dbReference type="ARBA" id="ARBA00004141"/>
    </source>
</evidence>
<dbReference type="GO" id="GO:0016020">
    <property type="term" value="C:membrane"/>
    <property type="evidence" value="ECO:0007669"/>
    <property type="project" value="UniProtKB-SubCell"/>
</dbReference>
<dbReference type="SUPFAM" id="SSF103473">
    <property type="entry name" value="MFS general substrate transporter"/>
    <property type="match status" value="1"/>
</dbReference>
<dbReference type="PROSITE" id="PS51419">
    <property type="entry name" value="RAB"/>
    <property type="match status" value="1"/>
</dbReference>
<evidence type="ECO:0000259" key="13">
    <source>
        <dbReference type="PROSITE" id="PS50850"/>
    </source>
</evidence>
<evidence type="ECO:0000256" key="8">
    <source>
        <dbReference type="ARBA" id="ARBA00022989"/>
    </source>
</evidence>
<keyword evidence="11" id="KW-0539">Nucleus</keyword>
<dbReference type="EMBL" id="LT882676">
    <property type="protein sequence ID" value="SMY19200.1"/>
    <property type="molecule type" value="Genomic_DNA"/>
</dbReference>
<dbReference type="AlphaFoldDB" id="A0A1Y6L7I8"/>
<dbReference type="CDD" id="cd00877">
    <property type="entry name" value="Ran"/>
    <property type="match status" value="1"/>
</dbReference>
<feature type="transmembrane region" description="Helical" evidence="12">
    <location>
        <begin position="416"/>
        <end position="438"/>
    </location>
</feature>
<dbReference type="GO" id="GO:0005525">
    <property type="term" value="F:GTP binding"/>
    <property type="evidence" value="ECO:0007669"/>
    <property type="project" value="UniProtKB-KW"/>
</dbReference>
<feature type="transmembrane region" description="Helical" evidence="12">
    <location>
        <begin position="136"/>
        <end position="158"/>
    </location>
</feature>
<dbReference type="InterPro" id="IPR027417">
    <property type="entry name" value="P-loop_NTPase"/>
</dbReference>
<dbReference type="Proteomes" id="UP000215453">
    <property type="component" value="Chromosome 1"/>
</dbReference>
<dbReference type="InterPro" id="IPR002041">
    <property type="entry name" value="Ran_GTPase"/>
</dbReference>
<comment type="subcellular location">
    <subcellularLocation>
        <location evidence="2">Membrane</location>
        <topology evidence="2">Multi-pass membrane protein</topology>
    </subcellularLocation>
    <subcellularLocation>
        <location evidence="1">Nucleus</location>
    </subcellularLocation>
</comment>
<feature type="domain" description="Major facilitator superfamily (MFS) profile" evidence="13">
    <location>
        <begin position="41"/>
        <end position="473"/>
    </location>
</feature>
<dbReference type="PANTHER" id="PTHR24071:SF0">
    <property type="entry name" value="GTP-BINDING NUCLEAR PROTEIN RAN"/>
    <property type="match status" value="1"/>
</dbReference>
<dbReference type="Pfam" id="PF00071">
    <property type="entry name" value="Ras"/>
    <property type="match status" value="1"/>
</dbReference>
<gene>
    <name evidence="14" type="ORF">ZT1A5_G635</name>
</gene>
<dbReference type="SMART" id="SM00175">
    <property type="entry name" value="RAB"/>
    <property type="match status" value="1"/>
</dbReference>
<evidence type="ECO:0000256" key="6">
    <source>
        <dbReference type="ARBA" id="ARBA00022741"/>
    </source>
</evidence>
<dbReference type="InterPro" id="IPR005225">
    <property type="entry name" value="Small_GTP-bd"/>
</dbReference>
<proteinExistence type="inferred from homology"/>
<keyword evidence="10 12" id="KW-0472">Membrane</keyword>
<evidence type="ECO:0000256" key="10">
    <source>
        <dbReference type="ARBA" id="ARBA00023136"/>
    </source>
</evidence>
<dbReference type="InterPro" id="IPR036259">
    <property type="entry name" value="MFS_trans_sf"/>
</dbReference>
<dbReference type="PRINTS" id="PR00627">
    <property type="entry name" value="GTPRANTC4"/>
</dbReference>
<dbReference type="NCBIfam" id="TIGR00231">
    <property type="entry name" value="small_GTP"/>
    <property type="match status" value="1"/>
</dbReference>
<feature type="transmembrane region" description="Helical" evidence="12">
    <location>
        <begin position="81"/>
        <end position="99"/>
    </location>
</feature>
<dbReference type="GO" id="GO:0022857">
    <property type="term" value="F:transmembrane transporter activity"/>
    <property type="evidence" value="ECO:0007669"/>
    <property type="project" value="InterPro"/>
</dbReference>
<dbReference type="FunFam" id="3.40.50.300:FF:000131">
    <property type="entry name" value="GTP-binding nuclear protein Ran"/>
    <property type="match status" value="1"/>
</dbReference>
<keyword evidence="4" id="KW-0813">Transport</keyword>
<comment type="similarity">
    <text evidence="3">Belongs to the small GTPase superfamily. Ran family.</text>
</comment>
<evidence type="ECO:0000256" key="1">
    <source>
        <dbReference type="ARBA" id="ARBA00004123"/>
    </source>
</evidence>
<evidence type="ECO:0000256" key="9">
    <source>
        <dbReference type="ARBA" id="ARBA00023134"/>
    </source>
</evidence>
<dbReference type="Pfam" id="PF07690">
    <property type="entry name" value="MFS_1"/>
    <property type="match status" value="1"/>
</dbReference>
<organism evidence="14 15">
    <name type="scientific">Zymoseptoria tritici ST99CH_1A5</name>
    <dbReference type="NCBI Taxonomy" id="1276529"/>
    <lineage>
        <taxon>Eukaryota</taxon>
        <taxon>Fungi</taxon>
        <taxon>Dikarya</taxon>
        <taxon>Ascomycota</taxon>
        <taxon>Pezizomycotina</taxon>
        <taxon>Dothideomycetes</taxon>
        <taxon>Dothideomycetidae</taxon>
        <taxon>Mycosphaerellales</taxon>
        <taxon>Mycosphaerellaceae</taxon>
        <taxon>Zymoseptoria</taxon>
    </lineage>
</organism>